<dbReference type="EMBL" id="CP090958">
    <property type="protein sequence ID" value="WGW11296.1"/>
    <property type="molecule type" value="Genomic_DNA"/>
</dbReference>
<evidence type="ECO:0000259" key="6">
    <source>
        <dbReference type="PROSITE" id="PS50850"/>
    </source>
</evidence>
<sequence length="421" mass="43618">MNISTAVKPQGTYRSLINLTGGSYFPIAFLGRLPFAMSVVGVLTLVATVRDSYSEAGITSGVVGVGSAIFGPFVGALADRLGQRMVVLWCAIANTLSLVLIVVLVYVDAHLLWILTAAFAVGITAPQVGSMVRARWLSMIPQKFSGAGVNKPISAAMSYESMADELVFVFGPVLVGFLAFLISPGAPIVIAAGLTLVFTSAFALHRTARFASGGIESRAASAPGRDLLRPQVLLPVLGMAAVGLFFGSTLTSLTAFMGVYAEESQTGMIYGAMGIGSAVMAMAVVLLPESFSFRRRWIIFAAVAVAGAAVMPWVSSLPAMVAVLLLTGCGIGPSLVTLFSIGSKESPRGRTTTVMTMLTSGVIVGQAVSSAIVGSIAESGGHHLAYFAVLTATALLLVLGVINALLPESPRRTRTVGQNPV</sequence>
<dbReference type="PANTHER" id="PTHR23542:SF1">
    <property type="entry name" value="MAJOR FACILITATOR SUPERFAMILY (MFS) PROFILE DOMAIN-CONTAINING PROTEIN"/>
    <property type="match status" value="1"/>
</dbReference>
<keyword evidence="8" id="KW-1185">Reference proteome</keyword>
<evidence type="ECO:0000313" key="8">
    <source>
        <dbReference type="Proteomes" id="UP001209083"/>
    </source>
</evidence>
<feature type="transmembrane region" description="Helical" evidence="5">
    <location>
        <begin position="383"/>
        <end position="406"/>
    </location>
</feature>
<dbReference type="PANTHER" id="PTHR23542">
    <property type="match status" value="1"/>
</dbReference>
<keyword evidence="3 5" id="KW-1133">Transmembrane helix</keyword>
<dbReference type="PROSITE" id="PS50850">
    <property type="entry name" value="MFS"/>
    <property type="match status" value="1"/>
</dbReference>
<evidence type="ECO:0000256" key="4">
    <source>
        <dbReference type="ARBA" id="ARBA00023136"/>
    </source>
</evidence>
<dbReference type="Gene3D" id="1.20.1250.20">
    <property type="entry name" value="MFS general substrate transporter like domains"/>
    <property type="match status" value="1"/>
</dbReference>
<protein>
    <submittedName>
        <fullName evidence="7">MFS transporter</fullName>
    </submittedName>
</protein>
<dbReference type="SUPFAM" id="SSF103473">
    <property type="entry name" value="MFS general substrate transporter"/>
    <property type="match status" value="1"/>
</dbReference>
<evidence type="ECO:0000313" key="7">
    <source>
        <dbReference type="EMBL" id="WGW11296.1"/>
    </source>
</evidence>
<feature type="transmembrane region" description="Helical" evidence="5">
    <location>
        <begin position="112"/>
        <end position="132"/>
    </location>
</feature>
<feature type="transmembrane region" description="Helical" evidence="5">
    <location>
        <begin position="24"/>
        <end position="46"/>
    </location>
</feature>
<feature type="transmembrane region" description="Helical" evidence="5">
    <location>
        <begin position="58"/>
        <end position="78"/>
    </location>
</feature>
<dbReference type="InterPro" id="IPR020846">
    <property type="entry name" value="MFS_dom"/>
</dbReference>
<dbReference type="InterPro" id="IPR036259">
    <property type="entry name" value="MFS_trans_sf"/>
</dbReference>
<feature type="transmembrane region" description="Helical" evidence="5">
    <location>
        <begin position="85"/>
        <end position="106"/>
    </location>
</feature>
<keyword evidence="2 5" id="KW-0812">Transmembrane</keyword>
<comment type="subcellular location">
    <subcellularLocation>
        <location evidence="1">Cell membrane</location>
        <topology evidence="1">Multi-pass membrane protein</topology>
    </subcellularLocation>
</comment>
<name>A0ABY8QSB5_9MICO</name>
<reference evidence="7 8" key="1">
    <citation type="submission" date="2023-05" db="EMBL/GenBank/DDBJ databases">
        <title>Lithophilousrod everest ZFBP1038 complete genpme.</title>
        <authorList>
            <person name="Tian M."/>
        </authorList>
    </citation>
    <scope>NUCLEOTIDE SEQUENCE [LARGE SCALE GENOMIC DNA]</scope>
    <source>
        <strain evidence="7 8">ZFBP1038</strain>
    </source>
</reference>
<feature type="transmembrane region" description="Helical" evidence="5">
    <location>
        <begin position="354"/>
        <end position="377"/>
    </location>
</feature>
<dbReference type="Proteomes" id="UP001209083">
    <property type="component" value="Chromosome"/>
</dbReference>
<dbReference type="InterPro" id="IPR011701">
    <property type="entry name" value="MFS"/>
</dbReference>
<evidence type="ECO:0000256" key="1">
    <source>
        <dbReference type="ARBA" id="ARBA00004651"/>
    </source>
</evidence>
<proteinExistence type="predicted"/>
<evidence type="ECO:0000256" key="5">
    <source>
        <dbReference type="SAM" id="Phobius"/>
    </source>
</evidence>
<dbReference type="RefSeq" id="WP_349638081.1">
    <property type="nucleotide sequence ID" value="NZ_CP090958.1"/>
</dbReference>
<feature type="transmembrane region" description="Helical" evidence="5">
    <location>
        <begin position="297"/>
        <end position="314"/>
    </location>
</feature>
<feature type="transmembrane region" description="Helical" evidence="5">
    <location>
        <begin position="267"/>
        <end position="285"/>
    </location>
</feature>
<evidence type="ECO:0000256" key="2">
    <source>
        <dbReference type="ARBA" id="ARBA00022692"/>
    </source>
</evidence>
<feature type="transmembrane region" description="Helical" evidence="5">
    <location>
        <begin position="166"/>
        <end position="182"/>
    </location>
</feature>
<dbReference type="Pfam" id="PF07690">
    <property type="entry name" value="MFS_1"/>
    <property type="match status" value="1"/>
</dbReference>
<keyword evidence="4 5" id="KW-0472">Membrane</keyword>
<evidence type="ECO:0000256" key="3">
    <source>
        <dbReference type="ARBA" id="ARBA00022989"/>
    </source>
</evidence>
<organism evidence="7 8">
    <name type="scientific">Saxibacter everestensis</name>
    <dbReference type="NCBI Taxonomy" id="2909229"/>
    <lineage>
        <taxon>Bacteria</taxon>
        <taxon>Bacillati</taxon>
        <taxon>Actinomycetota</taxon>
        <taxon>Actinomycetes</taxon>
        <taxon>Micrococcales</taxon>
        <taxon>Brevibacteriaceae</taxon>
        <taxon>Saxibacter</taxon>
    </lineage>
</organism>
<accession>A0ABY8QSB5</accession>
<feature type="transmembrane region" description="Helical" evidence="5">
    <location>
        <begin position="188"/>
        <end position="211"/>
    </location>
</feature>
<gene>
    <name evidence="7" type="ORF">LWF01_14535</name>
</gene>
<feature type="domain" description="Major facilitator superfamily (MFS) profile" evidence="6">
    <location>
        <begin position="227"/>
        <end position="421"/>
    </location>
</feature>
<feature type="transmembrane region" description="Helical" evidence="5">
    <location>
        <begin position="320"/>
        <end position="342"/>
    </location>
</feature>
<feature type="transmembrane region" description="Helical" evidence="5">
    <location>
        <begin position="232"/>
        <end position="261"/>
    </location>
</feature>